<proteinExistence type="predicted"/>
<gene>
    <name evidence="1" type="ORF">N136_01795</name>
</gene>
<reference evidence="1 2" key="1">
    <citation type="submission" date="2013-08" db="EMBL/GenBank/DDBJ databases">
        <authorList>
            <person name="Weinstock G."/>
            <person name="Sodergren E."/>
            <person name="Wylie T."/>
            <person name="Fulton L."/>
            <person name="Fulton R."/>
            <person name="Fronick C."/>
            <person name="O'Laughlin M."/>
            <person name="Godfrey J."/>
            <person name="Miner T."/>
            <person name="Herter B."/>
            <person name="Appelbaum E."/>
            <person name="Cordes M."/>
            <person name="Lek S."/>
            <person name="Wollam A."/>
            <person name="Pepin K.H."/>
            <person name="Palsikar V.B."/>
            <person name="Mitreva M."/>
            <person name="Wilson R.K."/>
        </authorList>
    </citation>
    <scope>NUCLEOTIDE SEQUENCE [LARGE SCALE GENOMIC DNA]</scope>
    <source>
        <strain evidence="1 2">ATCC 14665</strain>
    </source>
</reference>
<organism evidence="1 2">
    <name type="scientific">Leifsonia aquatica ATCC 14665</name>
    <dbReference type="NCBI Taxonomy" id="1358026"/>
    <lineage>
        <taxon>Bacteria</taxon>
        <taxon>Bacillati</taxon>
        <taxon>Actinomycetota</taxon>
        <taxon>Actinomycetes</taxon>
        <taxon>Micrococcales</taxon>
        <taxon>Microbacteriaceae</taxon>
        <taxon>Leifsonia</taxon>
    </lineage>
</organism>
<dbReference type="AlphaFoldDB" id="U2RTG3"/>
<evidence type="ECO:0000313" key="2">
    <source>
        <dbReference type="Proteomes" id="UP000016605"/>
    </source>
</evidence>
<comment type="caution">
    <text evidence="1">The sequence shown here is derived from an EMBL/GenBank/DDBJ whole genome shotgun (WGS) entry which is preliminary data.</text>
</comment>
<dbReference type="EMBL" id="AWVQ01000218">
    <property type="protein sequence ID" value="ERK71849.1"/>
    <property type="molecule type" value="Genomic_DNA"/>
</dbReference>
<name>U2RTG3_LEIAQ</name>
<dbReference type="Proteomes" id="UP000016605">
    <property type="component" value="Unassembled WGS sequence"/>
</dbReference>
<sequence>VGGGRTAEDLGRRLAVIAASVGAGGVGEVRSSHIRTLEGAA</sequence>
<evidence type="ECO:0000313" key="1">
    <source>
        <dbReference type="EMBL" id="ERK71849.1"/>
    </source>
</evidence>
<accession>U2RTG3</accession>
<feature type="non-terminal residue" evidence="1">
    <location>
        <position position="1"/>
    </location>
</feature>
<dbReference type="HOGENOM" id="CLU_3281376_0_0_11"/>
<protein>
    <submittedName>
        <fullName evidence="1">Uncharacterized protein</fullName>
    </submittedName>
</protein>